<dbReference type="EMBL" id="MFSS01000074">
    <property type="protein sequence ID" value="OGI42900.1"/>
    <property type="molecule type" value="Genomic_DNA"/>
</dbReference>
<comment type="subcellular location">
    <subcellularLocation>
        <location evidence="1">Membrane</location>
        <topology evidence="1">Multi-pass membrane protein</topology>
    </subcellularLocation>
</comment>
<feature type="transmembrane region" description="Helical" evidence="12">
    <location>
        <begin position="179"/>
        <end position="200"/>
    </location>
</feature>
<gene>
    <name evidence="13" type="ORF">A2150_04900</name>
</gene>
<evidence type="ECO:0000256" key="1">
    <source>
        <dbReference type="ARBA" id="ARBA00004141"/>
    </source>
</evidence>
<dbReference type="GO" id="GO:0006784">
    <property type="term" value="P:heme A biosynthetic process"/>
    <property type="evidence" value="ECO:0007669"/>
    <property type="project" value="InterPro"/>
</dbReference>
<evidence type="ECO:0000256" key="3">
    <source>
        <dbReference type="ARBA" id="ARBA00022692"/>
    </source>
</evidence>
<dbReference type="GO" id="GO:0016491">
    <property type="term" value="F:oxidoreductase activity"/>
    <property type="evidence" value="ECO:0007669"/>
    <property type="project" value="UniProtKB-KW"/>
</dbReference>
<accession>A0A1F6TCP7</accession>
<evidence type="ECO:0000256" key="4">
    <source>
        <dbReference type="ARBA" id="ARBA00022723"/>
    </source>
</evidence>
<feature type="transmembrane region" description="Helical" evidence="12">
    <location>
        <begin position="252"/>
        <end position="273"/>
    </location>
</feature>
<evidence type="ECO:0000256" key="12">
    <source>
        <dbReference type="SAM" id="Phobius"/>
    </source>
</evidence>
<dbReference type="Proteomes" id="UP000177925">
    <property type="component" value="Unassembled WGS sequence"/>
</dbReference>
<keyword evidence="4" id="KW-0479">Metal-binding</keyword>
<evidence type="ECO:0000256" key="8">
    <source>
        <dbReference type="ARBA" id="ARBA00023133"/>
    </source>
</evidence>
<keyword evidence="5 12" id="KW-1133">Transmembrane helix</keyword>
<feature type="transmembrane region" description="Helical" evidence="12">
    <location>
        <begin position="312"/>
        <end position="335"/>
    </location>
</feature>
<evidence type="ECO:0000256" key="10">
    <source>
        <dbReference type="ARBA" id="ARBA00023157"/>
    </source>
</evidence>
<evidence type="ECO:0000256" key="9">
    <source>
        <dbReference type="ARBA" id="ARBA00023136"/>
    </source>
</evidence>
<evidence type="ECO:0000313" key="13">
    <source>
        <dbReference type="EMBL" id="OGI42900.1"/>
    </source>
</evidence>
<evidence type="ECO:0000256" key="11">
    <source>
        <dbReference type="ARBA" id="ARBA00023444"/>
    </source>
</evidence>
<dbReference type="STRING" id="1817758.A2150_04900"/>
<dbReference type="InterPro" id="IPR003780">
    <property type="entry name" value="COX15/CtaA_fam"/>
</dbReference>
<sequence length="366" mass="40065">MQKSNVLLLRVALLTALLAYAVVLLGAYTRLSDAGLGCPDWPGCYGQLLAPSHAPEIDAAAAAYPESRVEPAKAWKEMIHRYAAGTLGLLIVLLAVLSFRGRRRGSWRRWLAGFLVVLVIFQALLGMWTVTLQLKPVVVMGHLLGGLALLASLWWLVLREQQRWKPVSGPAALLRRLRPRAWIALALVTLQIVLGGWTSANYAALACPDFPTCQGLWWPNVDFLDGFTPWRGLGVNYEGGVLNLAAATAVHMAHRLGALIVLLYVGWLALHLMRERAGLHLIRQDERAQRAGLHLIRQDERAQRAGLHLCRYGLAMLVALLAQVALGVMNVLMLLPLPVAVAHNGVAVLLLLSVVTLLHALHPPRA</sequence>
<dbReference type="PANTHER" id="PTHR35457:SF1">
    <property type="entry name" value="HEME A SYNTHASE"/>
    <property type="match status" value="1"/>
</dbReference>
<keyword evidence="7" id="KW-0408">Iron</keyword>
<dbReference type="AlphaFoldDB" id="A0A1F6TCP7"/>
<evidence type="ECO:0000256" key="2">
    <source>
        <dbReference type="ARBA" id="ARBA00022475"/>
    </source>
</evidence>
<feature type="transmembrane region" description="Helical" evidence="12">
    <location>
        <begin position="341"/>
        <end position="361"/>
    </location>
</feature>
<reference evidence="13 14" key="1">
    <citation type="journal article" date="2016" name="Nat. Commun.">
        <title>Thousands of microbial genomes shed light on interconnected biogeochemical processes in an aquifer system.</title>
        <authorList>
            <person name="Anantharaman K."/>
            <person name="Brown C.T."/>
            <person name="Hug L.A."/>
            <person name="Sharon I."/>
            <person name="Castelle C.J."/>
            <person name="Probst A.J."/>
            <person name="Thomas B.C."/>
            <person name="Singh A."/>
            <person name="Wilkins M.J."/>
            <person name="Karaoz U."/>
            <person name="Brodie E.L."/>
            <person name="Williams K.H."/>
            <person name="Hubbard S.S."/>
            <person name="Banfield J.F."/>
        </authorList>
    </citation>
    <scope>NUCLEOTIDE SEQUENCE [LARGE SCALE GENOMIC DNA]</scope>
</reference>
<evidence type="ECO:0000313" key="14">
    <source>
        <dbReference type="Proteomes" id="UP000177925"/>
    </source>
</evidence>
<evidence type="ECO:0008006" key="15">
    <source>
        <dbReference type="Google" id="ProtNLM"/>
    </source>
</evidence>
<keyword evidence="3 12" id="KW-0812">Transmembrane</keyword>
<feature type="transmembrane region" description="Helical" evidence="12">
    <location>
        <begin position="111"/>
        <end position="131"/>
    </location>
</feature>
<feature type="transmembrane region" description="Helical" evidence="12">
    <location>
        <begin position="137"/>
        <end position="158"/>
    </location>
</feature>
<keyword evidence="8" id="KW-0350">Heme biosynthesis</keyword>
<organism evidence="13 14">
    <name type="scientific">Candidatus Muproteobacteria bacterium RBG_16_64_11</name>
    <dbReference type="NCBI Taxonomy" id="1817758"/>
    <lineage>
        <taxon>Bacteria</taxon>
        <taxon>Pseudomonadati</taxon>
        <taxon>Pseudomonadota</taxon>
        <taxon>Candidatus Muproteobacteria</taxon>
    </lineage>
</organism>
<keyword evidence="10" id="KW-1015">Disulfide bond</keyword>
<keyword evidence="9 12" id="KW-0472">Membrane</keyword>
<feature type="transmembrane region" description="Helical" evidence="12">
    <location>
        <begin position="79"/>
        <end position="99"/>
    </location>
</feature>
<name>A0A1F6TCP7_9PROT</name>
<proteinExistence type="predicted"/>
<dbReference type="PANTHER" id="PTHR35457">
    <property type="entry name" value="HEME A SYNTHASE"/>
    <property type="match status" value="1"/>
</dbReference>
<evidence type="ECO:0000256" key="5">
    <source>
        <dbReference type="ARBA" id="ARBA00022989"/>
    </source>
</evidence>
<comment type="caution">
    <text evidence="13">The sequence shown here is derived from an EMBL/GenBank/DDBJ whole genome shotgun (WGS) entry which is preliminary data.</text>
</comment>
<protein>
    <recommendedName>
        <fullName evidence="15">Cytochrome B</fullName>
    </recommendedName>
</protein>
<dbReference type="InterPro" id="IPR050450">
    <property type="entry name" value="COX15/CtaA_HemeA_synthase"/>
</dbReference>
<keyword evidence="6" id="KW-0560">Oxidoreductase</keyword>
<evidence type="ECO:0000256" key="6">
    <source>
        <dbReference type="ARBA" id="ARBA00023002"/>
    </source>
</evidence>
<dbReference type="Pfam" id="PF02628">
    <property type="entry name" value="COX15-CtaA"/>
    <property type="match status" value="2"/>
</dbReference>
<keyword evidence="2" id="KW-1003">Cell membrane</keyword>
<dbReference type="GO" id="GO:0046872">
    <property type="term" value="F:metal ion binding"/>
    <property type="evidence" value="ECO:0007669"/>
    <property type="project" value="UniProtKB-KW"/>
</dbReference>
<evidence type="ECO:0000256" key="7">
    <source>
        <dbReference type="ARBA" id="ARBA00023004"/>
    </source>
</evidence>
<dbReference type="GO" id="GO:0016020">
    <property type="term" value="C:membrane"/>
    <property type="evidence" value="ECO:0007669"/>
    <property type="project" value="UniProtKB-SubCell"/>
</dbReference>
<comment type="pathway">
    <text evidence="11">Porphyrin-containing compound metabolism.</text>
</comment>